<evidence type="ECO:0000313" key="1">
    <source>
        <dbReference type="EMBL" id="KKK95974.1"/>
    </source>
</evidence>
<gene>
    <name evidence="1" type="ORF">LCGC14_2667440</name>
</gene>
<name>A0A0F9C084_9ZZZZ</name>
<protein>
    <submittedName>
        <fullName evidence="1">Uncharacterized protein</fullName>
    </submittedName>
</protein>
<organism evidence="1">
    <name type="scientific">marine sediment metagenome</name>
    <dbReference type="NCBI Taxonomy" id="412755"/>
    <lineage>
        <taxon>unclassified sequences</taxon>
        <taxon>metagenomes</taxon>
        <taxon>ecological metagenomes</taxon>
    </lineage>
</organism>
<proteinExistence type="predicted"/>
<sequence length="218" mass="23310">MNVTIPVAEGQTLSVSRYAETGNVMIVYDRYSAGDVLATDANGSESQSITFLQYAKVGTTPAASGDHKLDTAITPSEFPDFPCGKVVEARHTVEMLGVAGCPFNNADTGPLGFATTFMKFVKDREVLFDTDRNGIPFDAQDTSATADSYGANFSLIGPGTEILVDTNIITPGDPLMFEPALRFEAGSELSVYLTIVETGTGVWDAIEDVAFILRDVRS</sequence>
<reference evidence="1" key="1">
    <citation type="journal article" date="2015" name="Nature">
        <title>Complex archaea that bridge the gap between prokaryotes and eukaryotes.</title>
        <authorList>
            <person name="Spang A."/>
            <person name="Saw J.H."/>
            <person name="Jorgensen S.L."/>
            <person name="Zaremba-Niedzwiedzka K."/>
            <person name="Martijn J."/>
            <person name="Lind A.E."/>
            <person name="van Eijk R."/>
            <person name="Schleper C."/>
            <person name="Guy L."/>
            <person name="Ettema T.J."/>
        </authorList>
    </citation>
    <scope>NUCLEOTIDE SEQUENCE</scope>
</reference>
<dbReference type="EMBL" id="LAZR01046681">
    <property type="protein sequence ID" value="KKK95974.1"/>
    <property type="molecule type" value="Genomic_DNA"/>
</dbReference>
<accession>A0A0F9C084</accession>
<comment type="caution">
    <text evidence="1">The sequence shown here is derived from an EMBL/GenBank/DDBJ whole genome shotgun (WGS) entry which is preliminary data.</text>
</comment>
<dbReference type="AlphaFoldDB" id="A0A0F9C084"/>